<reference evidence="3" key="1">
    <citation type="journal article" date="2021" name="Proc. Natl. Acad. Sci. U.S.A.">
        <title>A Catalog of Tens of Thousands of Viruses from Human Metagenomes Reveals Hidden Associations with Chronic Diseases.</title>
        <authorList>
            <person name="Tisza M.J."/>
            <person name="Buck C.B."/>
        </authorList>
    </citation>
    <scope>NUCLEOTIDE SEQUENCE</scope>
    <source>
        <strain evidence="3">CtagO6</strain>
    </source>
</reference>
<accession>A0A8S5NQJ5</accession>
<dbReference type="Pfam" id="PF19808">
    <property type="entry name" value="DUF6291"/>
    <property type="match status" value="1"/>
</dbReference>
<protein>
    <recommendedName>
        <fullName evidence="2">DUF6291 domain-containing protein</fullName>
    </recommendedName>
</protein>
<name>A0A8S5NQJ5_9CAUD</name>
<dbReference type="InterPro" id="IPR046258">
    <property type="entry name" value="DUF6291"/>
</dbReference>
<feature type="region of interest" description="Disordered" evidence="1">
    <location>
        <begin position="112"/>
        <end position="148"/>
    </location>
</feature>
<sequence length="239" mass="27005">MAEKKDAPGFMVYREAAIMLALIPPEDAAAAIKAACDYFVRGMEPQSLDGYSAHVYETLREGIDRGAKKYQAKSEQNRKSAEKRWKDANAMQAQCQCNADEMQTQCERNANQNQNYNSNSKPRTKTETSNTGDINARNARSARKERATPPTLESVMEYAEQRGSTVDPKQFWEYYNTGGWKDAKGNPVRNWKQKFLTWEKHETPKGAAPARARANPAIGTPGDYEREAIARLNRMVDNE</sequence>
<evidence type="ECO:0000259" key="2">
    <source>
        <dbReference type="Pfam" id="PF19808"/>
    </source>
</evidence>
<feature type="region of interest" description="Disordered" evidence="1">
    <location>
        <begin position="202"/>
        <end position="222"/>
    </location>
</feature>
<proteinExistence type="predicted"/>
<dbReference type="EMBL" id="BK015215">
    <property type="protein sequence ID" value="DAD96323.1"/>
    <property type="molecule type" value="Genomic_DNA"/>
</dbReference>
<evidence type="ECO:0000313" key="3">
    <source>
        <dbReference type="EMBL" id="DAD96323.1"/>
    </source>
</evidence>
<feature type="domain" description="DUF6291" evidence="2">
    <location>
        <begin position="10"/>
        <end position="86"/>
    </location>
</feature>
<evidence type="ECO:0000256" key="1">
    <source>
        <dbReference type="SAM" id="MobiDB-lite"/>
    </source>
</evidence>
<feature type="compositionally biased region" description="Low complexity" evidence="1">
    <location>
        <begin position="207"/>
        <end position="217"/>
    </location>
</feature>
<organism evidence="3">
    <name type="scientific">Myoviridae sp. ctagO6</name>
    <dbReference type="NCBI Taxonomy" id="2826667"/>
    <lineage>
        <taxon>Viruses</taxon>
        <taxon>Duplodnaviria</taxon>
        <taxon>Heunggongvirae</taxon>
        <taxon>Uroviricota</taxon>
        <taxon>Caudoviricetes</taxon>
    </lineage>
</organism>